<dbReference type="AlphaFoldDB" id="A0A7S2Q2N5"/>
<organism evidence="1">
    <name type="scientific">Skeletonema marinoi</name>
    <dbReference type="NCBI Taxonomy" id="267567"/>
    <lineage>
        <taxon>Eukaryota</taxon>
        <taxon>Sar</taxon>
        <taxon>Stramenopiles</taxon>
        <taxon>Ochrophyta</taxon>
        <taxon>Bacillariophyta</taxon>
        <taxon>Coscinodiscophyceae</taxon>
        <taxon>Thalassiosirophycidae</taxon>
        <taxon>Thalassiosirales</taxon>
        <taxon>Skeletonemataceae</taxon>
        <taxon>Skeletonema</taxon>
        <taxon>Skeletonema marinoi-dohrnii complex</taxon>
    </lineage>
</organism>
<accession>A0A7S2Q2N5</accession>
<sequence length="107" mass="12132">MCRFVEKGFKDKKNFLAHCNLYAHALMNQVAMLDGENEGEITGGEEIIAKFFPVMEEVKSQLEQLEQLESLDRGTCLRHCDVFIDVEASGNANIGHFYRSMNSKEGK</sequence>
<proteinExistence type="predicted"/>
<evidence type="ECO:0000313" key="1">
    <source>
        <dbReference type="EMBL" id="CAD9630975.1"/>
    </source>
</evidence>
<dbReference type="EMBL" id="HBGZ01032375">
    <property type="protein sequence ID" value="CAD9630975.1"/>
    <property type="molecule type" value="Transcribed_RNA"/>
</dbReference>
<protein>
    <submittedName>
        <fullName evidence="1">Uncharacterized protein</fullName>
    </submittedName>
</protein>
<name>A0A7S2Q2N5_9STRA</name>
<gene>
    <name evidence="1" type="ORF">SMAR0320_LOCUS23141</name>
</gene>
<reference evidence="1" key="1">
    <citation type="submission" date="2021-01" db="EMBL/GenBank/DDBJ databases">
        <authorList>
            <person name="Corre E."/>
            <person name="Pelletier E."/>
            <person name="Niang G."/>
            <person name="Scheremetjew M."/>
            <person name="Finn R."/>
            <person name="Kale V."/>
            <person name="Holt S."/>
            <person name="Cochrane G."/>
            <person name="Meng A."/>
            <person name="Brown T."/>
            <person name="Cohen L."/>
        </authorList>
    </citation>
    <scope>NUCLEOTIDE SEQUENCE</scope>
    <source>
        <strain evidence="1">SM1012Den-03</strain>
    </source>
</reference>